<organism evidence="1 2">
    <name type="scientific">Actinomadura fibrosa</name>
    <dbReference type="NCBI Taxonomy" id="111802"/>
    <lineage>
        <taxon>Bacteria</taxon>
        <taxon>Bacillati</taxon>
        <taxon>Actinomycetota</taxon>
        <taxon>Actinomycetes</taxon>
        <taxon>Streptosporangiales</taxon>
        <taxon>Thermomonosporaceae</taxon>
        <taxon>Actinomadura</taxon>
    </lineage>
</organism>
<proteinExistence type="predicted"/>
<dbReference type="InterPro" id="IPR036188">
    <property type="entry name" value="FAD/NAD-bd_sf"/>
</dbReference>
<dbReference type="PANTHER" id="PTHR43422">
    <property type="entry name" value="THIAMINE THIAZOLE SYNTHASE"/>
    <property type="match status" value="1"/>
</dbReference>
<gene>
    <name evidence="1" type="ORF">ACFQZM_34375</name>
</gene>
<dbReference type="RefSeq" id="WP_131756468.1">
    <property type="nucleotide sequence ID" value="NZ_CAACUY010000017.1"/>
</dbReference>
<evidence type="ECO:0000313" key="1">
    <source>
        <dbReference type="EMBL" id="MFD0689617.1"/>
    </source>
</evidence>
<protein>
    <submittedName>
        <fullName evidence="1">NAD(P)/FAD-dependent oxidoreductase</fullName>
        <ecNumber evidence="1">1.-.-.-</ecNumber>
    </submittedName>
</protein>
<keyword evidence="1" id="KW-0560">Oxidoreductase</keyword>
<dbReference type="EMBL" id="JBHTGP010000018">
    <property type="protein sequence ID" value="MFD0689617.1"/>
    <property type="molecule type" value="Genomic_DNA"/>
</dbReference>
<dbReference type="Pfam" id="PF12831">
    <property type="entry name" value="FAD_oxidored"/>
    <property type="match status" value="1"/>
</dbReference>
<dbReference type="GO" id="GO:0016491">
    <property type="term" value="F:oxidoreductase activity"/>
    <property type="evidence" value="ECO:0007669"/>
    <property type="project" value="UniProtKB-KW"/>
</dbReference>
<reference evidence="2" key="1">
    <citation type="journal article" date="2019" name="Int. J. Syst. Evol. Microbiol.">
        <title>The Global Catalogue of Microorganisms (GCM) 10K type strain sequencing project: providing services to taxonomists for standard genome sequencing and annotation.</title>
        <authorList>
            <consortium name="The Broad Institute Genomics Platform"/>
            <consortium name="The Broad Institute Genome Sequencing Center for Infectious Disease"/>
            <person name="Wu L."/>
            <person name="Ma J."/>
        </authorList>
    </citation>
    <scope>NUCLEOTIDE SEQUENCE [LARGE SCALE GENOMIC DNA]</scope>
    <source>
        <strain evidence="2">JCM 9371</strain>
    </source>
</reference>
<dbReference type="Proteomes" id="UP001597063">
    <property type="component" value="Unassembled WGS sequence"/>
</dbReference>
<keyword evidence="2" id="KW-1185">Reference proteome</keyword>
<sequence>MTEPRHGIVLGGSWAGMLAAHVLARHLESVTVVDRDVLPGGPAQRKGLPQARHVHVLWSGGARIVESLLPGTIDRVLAAGARKIGFHEDVVTLTSHGWQHRFPPRQYVIMCGRPLLDWTVREQVLASDRITLRQRTEAVTLTGDGTRVSGVEVHGLDDGAREVLEADLVIDATGRGSGLRKWLSALGLPPVEVDIVDAGIAYSTRQFVAPPGATAGFPAVNVAADHRERRPGRFGVVFPQEGGRWMVTLSCTRGGDLPTTEEDFLPYARSLRDPLVAQLIAPVEPITPVFVSRIGANRRLYPERLDRWPDGLLVLGDSLAAFNPIHGHGMSAAARAAAVLDRRLGGGLGPGAAHDLQRAIGETVDDPWLMAASKDLEYVGCRNHSSDPRLNLGSSAVHQFVDLVASGSMLSREVSDVVTDVLSMSAPQSELGTSRFFTLIQRAERLPELAGPPLSAEELAIANLEPRSPVLRGAR</sequence>
<dbReference type="SUPFAM" id="SSF51905">
    <property type="entry name" value="FAD/NAD(P)-binding domain"/>
    <property type="match status" value="1"/>
</dbReference>
<dbReference type="PANTHER" id="PTHR43422:SF3">
    <property type="entry name" value="THIAMINE THIAZOLE SYNTHASE"/>
    <property type="match status" value="1"/>
</dbReference>
<dbReference type="EC" id="1.-.-.-" evidence="1"/>
<name>A0ABW2XX75_9ACTN</name>
<evidence type="ECO:0000313" key="2">
    <source>
        <dbReference type="Proteomes" id="UP001597063"/>
    </source>
</evidence>
<accession>A0ABW2XX75</accession>
<comment type="caution">
    <text evidence="1">The sequence shown here is derived from an EMBL/GenBank/DDBJ whole genome shotgun (WGS) entry which is preliminary data.</text>
</comment>
<dbReference type="Gene3D" id="3.50.50.60">
    <property type="entry name" value="FAD/NAD(P)-binding domain"/>
    <property type="match status" value="1"/>
</dbReference>